<keyword evidence="1" id="KW-0472">Membrane</keyword>
<feature type="transmembrane region" description="Helical" evidence="1">
    <location>
        <begin position="581"/>
        <end position="603"/>
    </location>
</feature>
<dbReference type="SUPFAM" id="SSF53649">
    <property type="entry name" value="Alkaline phosphatase-like"/>
    <property type="match status" value="1"/>
</dbReference>
<dbReference type="STRING" id="426128.SAMN05660297_00382"/>
<name>A0A1H9YU08_9FIRM</name>
<keyword evidence="4" id="KW-1185">Reference proteome</keyword>
<feature type="transmembrane region" description="Helical" evidence="1">
    <location>
        <begin position="376"/>
        <end position="397"/>
    </location>
</feature>
<accession>A0A1H9YU08</accession>
<dbReference type="Gene3D" id="3.40.720.10">
    <property type="entry name" value="Alkaline Phosphatase, subunit A"/>
    <property type="match status" value="1"/>
</dbReference>
<gene>
    <name evidence="3" type="ORF">SAMN05660297_00382</name>
</gene>
<feature type="transmembrane region" description="Helical" evidence="1">
    <location>
        <begin position="463"/>
        <end position="481"/>
    </location>
</feature>
<evidence type="ECO:0008006" key="5">
    <source>
        <dbReference type="Google" id="ProtNLM"/>
    </source>
</evidence>
<feature type="transmembrane region" description="Helical" evidence="1">
    <location>
        <begin position="532"/>
        <end position="548"/>
    </location>
</feature>
<dbReference type="Proteomes" id="UP000199568">
    <property type="component" value="Unassembled WGS sequence"/>
</dbReference>
<dbReference type="AlphaFoldDB" id="A0A1H9YU08"/>
<evidence type="ECO:0000313" key="4">
    <source>
        <dbReference type="Proteomes" id="UP000199568"/>
    </source>
</evidence>
<feature type="transmembrane region" description="Helical" evidence="1">
    <location>
        <begin position="673"/>
        <end position="693"/>
    </location>
</feature>
<dbReference type="InterPro" id="IPR017850">
    <property type="entry name" value="Alkaline_phosphatase_core_sf"/>
</dbReference>
<protein>
    <recommendedName>
        <fullName evidence="5">Alkaline phosphatase</fullName>
    </recommendedName>
</protein>
<feature type="transmembrane region" description="Helical" evidence="1">
    <location>
        <begin position="409"/>
        <end position="432"/>
    </location>
</feature>
<keyword evidence="2" id="KW-0732">Signal</keyword>
<organism evidence="3 4">
    <name type="scientific">Natronincola peptidivorans</name>
    <dbReference type="NCBI Taxonomy" id="426128"/>
    <lineage>
        <taxon>Bacteria</taxon>
        <taxon>Bacillati</taxon>
        <taxon>Bacillota</taxon>
        <taxon>Clostridia</taxon>
        <taxon>Peptostreptococcales</taxon>
        <taxon>Natronincolaceae</taxon>
        <taxon>Natronincola</taxon>
    </lineage>
</organism>
<feature type="signal peptide" evidence="2">
    <location>
        <begin position="1"/>
        <end position="26"/>
    </location>
</feature>
<feature type="chain" id="PRO_5011560087" description="Alkaline phosphatase" evidence="2">
    <location>
        <begin position="27"/>
        <end position="724"/>
    </location>
</feature>
<reference evidence="3 4" key="1">
    <citation type="submission" date="2016-10" db="EMBL/GenBank/DDBJ databases">
        <authorList>
            <person name="de Groot N.N."/>
        </authorList>
    </citation>
    <scope>NUCLEOTIDE SEQUENCE [LARGE SCALE GENOMIC DNA]</scope>
    <source>
        <strain evidence="3 4">DSM 18979</strain>
    </source>
</reference>
<feature type="transmembrane region" description="Helical" evidence="1">
    <location>
        <begin position="699"/>
        <end position="722"/>
    </location>
</feature>
<dbReference type="EMBL" id="FOHU01000001">
    <property type="protein sequence ID" value="SES72048.1"/>
    <property type="molecule type" value="Genomic_DNA"/>
</dbReference>
<feature type="transmembrane region" description="Helical" evidence="1">
    <location>
        <begin position="643"/>
        <end position="661"/>
    </location>
</feature>
<sequence>MKISKKNCIMAITAFFICIHISNSFAYKVNDGLEKKVIMLIMNRVDFYDLYSMPQIRIMIDNGSIALMNTRAAGANNEFKSYATIGWGTRAEAAQNTSTFFNIEDNSLATYERRVGDSPPETGVINTNINSLIQQNFRGEYGATPGALGEILRNNGYKTAVFGNSDMENSKLTAAGLIAMDNKGYIDYGNVEDTLIEVASHSPFGIKTNYDLLLNTLKDIYAKSNFIVIETGDTNRLDRYKENLNTTMYQKHKKEVLQNIDYFVKAMMEYIDIDNTLVIIATPYPSDAAALKGERLTPIIIYNGGLDRGLLWSSTTRRTGIIGNVDIAPTILSYFQLTPLNMIGRKMISVESKDSMEVIHQLNKRVVNTSVQRYRVLYSFAVFQMLASALALLTIIFRKRIPSKIYTPISLVLISTIIAPFTLLILPVFGVLNITLNYILLISITGLLVILLHLIGKKAPLNIILYSTLLITVGLMLDIVLGQSLIQNSLLGYDPIIGARYYGIGNEYMGVLIGSTLILLTALMEKYSFHKYCIILLFLGSIIVIAFPTLGANVGGGITATFTYLFTSIRLFGKKITFKKIFYILLLVLVIVGIMSVIDFFFLQYRSHLAVAIEQILTKGPIVIYEIITRKIAMNIRVMGVTVWSRVLLSGMLILGILFYRPVGVIKSIASKYPFIAIGWSGIIVSCIVSFAVNDSGVVAAATTIMFLTTSILYFIMDAIYIEK</sequence>
<feature type="transmembrane region" description="Helical" evidence="1">
    <location>
        <begin position="438"/>
        <end position="456"/>
    </location>
</feature>
<proteinExistence type="predicted"/>
<feature type="transmembrane region" description="Helical" evidence="1">
    <location>
        <begin position="501"/>
        <end position="520"/>
    </location>
</feature>
<dbReference type="RefSeq" id="WP_244272601.1">
    <property type="nucleotide sequence ID" value="NZ_FOHU01000001.1"/>
</dbReference>
<keyword evidence="1" id="KW-0812">Transmembrane</keyword>
<evidence type="ECO:0000313" key="3">
    <source>
        <dbReference type="EMBL" id="SES72048.1"/>
    </source>
</evidence>
<evidence type="ECO:0000256" key="1">
    <source>
        <dbReference type="SAM" id="Phobius"/>
    </source>
</evidence>
<evidence type="ECO:0000256" key="2">
    <source>
        <dbReference type="SAM" id="SignalP"/>
    </source>
</evidence>
<keyword evidence="1" id="KW-1133">Transmembrane helix</keyword>